<dbReference type="GO" id="GO:0019867">
    <property type="term" value="C:outer membrane"/>
    <property type="evidence" value="ECO:0007669"/>
    <property type="project" value="InterPro"/>
</dbReference>
<feature type="chain" id="PRO_5012526956" evidence="3">
    <location>
        <begin position="20"/>
        <end position="380"/>
    </location>
</feature>
<evidence type="ECO:0000256" key="1">
    <source>
        <dbReference type="ARBA" id="ARBA00004370"/>
    </source>
</evidence>
<dbReference type="AlphaFoldDB" id="A0A1T4NY65"/>
<evidence type="ECO:0000256" key="3">
    <source>
        <dbReference type="SAM" id="SignalP"/>
    </source>
</evidence>
<evidence type="ECO:0000313" key="5">
    <source>
        <dbReference type="EMBL" id="SJZ84320.1"/>
    </source>
</evidence>
<dbReference type="RefSeq" id="WP_078831390.1">
    <property type="nucleotide sequence ID" value="NZ_FUWH01000005.1"/>
</dbReference>
<keyword evidence="6" id="KW-1185">Reference proteome</keyword>
<evidence type="ECO:0000313" key="6">
    <source>
        <dbReference type="Proteomes" id="UP000190888"/>
    </source>
</evidence>
<gene>
    <name evidence="5" type="ORF">SAMN04488132_10558</name>
</gene>
<feature type="signal peptide" evidence="3">
    <location>
        <begin position="1"/>
        <end position="19"/>
    </location>
</feature>
<dbReference type="OrthoDB" id="9771071at2"/>
<protein>
    <submittedName>
        <fullName evidence="5">Surface antigen</fullName>
    </submittedName>
</protein>
<evidence type="ECO:0000259" key="4">
    <source>
        <dbReference type="Pfam" id="PF01103"/>
    </source>
</evidence>
<keyword evidence="2" id="KW-0472">Membrane</keyword>
<accession>A0A1T4NY65</accession>
<reference evidence="5 6" key="1">
    <citation type="submission" date="2017-02" db="EMBL/GenBank/DDBJ databases">
        <authorList>
            <person name="Peterson S.W."/>
        </authorList>
    </citation>
    <scope>NUCLEOTIDE SEQUENCE [LARGE SCALE GENOMIC DNA]</scope>
    <source>
        <strain evidence="5 6">DSM 22335</strain>
    </source>
</reference>
<dbReference type="InterPro" id="IPR000184">
    <property type="entry name" value="Bac_surfAg_D15"/>
</dbReference>
<sequence length="380" mass="43389">MKRFVLLLCFAASWSVVSAQQDSVASKQKWKWLGKLHPDSLVNRSLTLLPTPMLSSSPESGLRMGLILQYFLNTEGNKGSNKTRDSYSYLQATYSTMGQFEIENHTQLYTPGEKFFIRNQMSYTINKERVWGFGNSTVPKDDFQRVKYTWLNLQSSVTRQLSNKFFVGLNFNVSKIYDVSIQIKDSNLLSSQPGSSGSFVLGLGPTVLWDRRDHALNPRKGWYTELAITRYLPTLGSEFSYTEFLADLRKYYPLRDSSVLAFQGYSVFTSGQVPWREQSRMGNGTIMRGYFSGRFRDNQYAAVQAEYRKPVHKWVVLALFTSIGQVQDKFSDFAWNNTRLAGGAGLRILVNKKKRIYGRIDFAVSSDRTNGLYLKVGDAF</sequence>
<dbReference type="STRING" id="413434.SAMN04488132_10558"/>
<comment type="subcellular location">
    <subcellularLocation>
        <location evidence="1">Membrane</location>
    </subcellularLocation>
</comment>
<keyword evidence="3" id="KW-0732">Signal</keyword>
<dbReference type="Proteomes" id="UP000190888">
    <property type="component" value="Unassembled WGS sequence"/>
</dbReference>
<dbReference type="Pfam" id="PF01103">
    <property type="entry name" value="Omp85"/>
    <property type="match status" value="1"/>
</dbReference>
<name>A0A1T4NY65_9BACT</name>
<dbReference type="EMBL" id="FUWH01000005">
    <property type="protein sequence ID" value="SJZ84320.1"/>
    <property type="molecule type" value="Genomic_DNA"/>
</dbReference>
<evidence type="ECO:0000256" key="2">
    <source>
        <dbReference type="ARBA" id="ARBA00023136"/>
    </source>
</evidence>
<dbReference type="Gene3D" id="2.40.160.50">
    <property type="entry name" value="membrane protein fhac: a member of the omp85/tpsb transporter family"/>
    <property type="match status" value="1"/>
</dbReference>
<organism evidence="5 6">
    <name type="scientific">Sediminibacterium ginsengisoli</name>
    <dbReference type="NCBI Taxonomy" id="413434"/>
    <lineage>
        <taxon>Bacteria</taxon>
        <taxon>Pseudomonadati</taxon>
        <taxon>Bacteroidota</taxon>
        <taxon>Chitinophagia</taxon>
        <taxon>Chitinophagales</taxon>
        <taxon>Chitinophagaceae</taxon>
        <taxon>Sediminibacterium</taxon>
    </lineage>
</organism>
<proteinExistence type="predicted"/>
<feature type="domain" description="Bacterial surface antigen (D15)" evidence="4">
    <location>
        <begin position="118"/>
        <end position="380"/>
    </location>
</feature>